<dbReference type="RefSeq" id="WP_045025818.1">
    <property type="nucleotide sequence ID" value="NZ_JRHC01000001.1"/>
</dbReference>
<accession>A0A0D8JCM0</accession>
<comment type="caution">
    <text evidence="1">The sequence shown here is derived from an EMBL/GenBank/DDBJ whole genome shotgun (WGS) entry which is preliminary data.</text>
</comment>
<gene>
    <name evidence="1" type="ORF">LH29_01720</name>
</gene>
<proteinExistence type="predicted"/>
<dbReference type="OrthoDB" id="307209at2"/>
<dbReference type="EMBL" id="JRHC01000001">
    <property type="protein sequence ID" value="KJF44261.1"/>
    <property type="molecule type" value="Genomic_DNA"/>
</dbReference>
<evidence type="ECO:0000313" key="1">
    <source>
        <dbReference type="EMBL" id="KJF44261.1"/>
    </source>
</evidence>
<sequence>MGDKNKNRITVFEHQALKLSDNDEFKKHHLEALQRYYGERGTNYFSLINNGVKFNQYVGVLQVGKLVIEVLPKTDKSENIDWRKLLISMLRVVGTVKVFNAGTTNLKLRSNSILDLYFELFITEVELLIHQGLIKQYRRDEGNRSSLKGKLHFPKQLQHNIIHKERFFVNHQTYDWENIHNQILLAALKVIQTINTSSALQSRIESLLMAFPELSSIKVTENTFNRLTFSRKTEPYREALNIARLILLNYHPDLSKGQNNVLALLFDMNVLWERFILKSLKEYAPKDIRVKGKIRKPFWKPEIGNRAFIEPDIVIEHGEATYVLDTKWKVLKDNRPSDDDLKQMYVYSKYYNSSYTALVYPGNGMDSCPGKFCPEFKEAPEFSCSLIRIDIPDANVRKWQNELSMKLIGSINS</sequence>
<protein>
    <recommendedName>
        <fullName evidence="3">Restriction endonuclease</fullName>
    </recommendedName>
</protein>
<dbReference type="Pfam" id="PF10117">
    <property type="entry name" value="McrBC"/>
    <property type="match status" value="1"/>
</dbReference>
<dbReference type="InterPro" id="IPR019292">
    <property type="entry name" value="McrC"/>
</dbReference>
<dbReference type="Proteomes" id="UP000032544">
    <property type="component" value="Unassembled WGS sequence"/>
</dbReference>
<evidence type="ECO:0000313" key="2">
    <source>
        <dbReference type="Proteomes" id="UP000032544"/>
    </source>
</evidence>
<keyword evidence="2" id="KW-1185">Reference proteome</keyword>
<dbReference type="PANTHER" id="PTHR38733:SF1">
    <property type="entry name" value="TYPE IV METHYL-DIRECTED RESTRICTION ENZYME ECOKMCRBC"/>
    <property type="match status" value="1"/>
</dbReference>
<reference evidence="1 2" key="1">
    <citation type="submission" date="2014-09" db="EMBL/GenBank/DDBJ databases">
        <title>Draft Genome Sequence of Draconibacterium sp. JN14CK-3.</title>
        <authorList>
            <person name="Dong C."/>
            <person name="Lai Q."/>
            <person name="Shao Z."/>
        </authorList>
    </citation>
    <scope>NUCLEOTIDE SEQUENCE [LARGE SCALE GENOMIC DNA]</scope>
    <source>
        <strain evidence="1 2">JN14CK-3</strain>
    </source>
</reference>
<name>A0A0D8JCM0_9BACT</name>
<organism evidence="1 2">
    <name type="scientific">Draconibacterium sediminis</name>
    <dbReference type="NCBI Taxonomy" id="1544798"/>
    <lineage>
        <taxon>Bacteria</taxon>
        <taxon>Pseudomonadati</taxon>
        <taxon>Bacteroidota</taxon>
        <taxon>Bacteroidia</taxon>
        <taxon>Marinilabiliales</taxon>
        <taxon>Prolixibacteraceae</taxon>
        <taxon>Draconibacterium</taxon>
    </lineage>
</organism>
<evidence type="ECO:0008006" key="3">
    <source>
        <dbReference type="Google" id="ProtNLM"/>
    </source>
</evidence>
<dbReference type="PANTHER" id="PTHR38733">
    <property type="entry name" value="PROTEIN MCRC"/>
    <property type="match status" value="1"/>
</dbReference>
<dbReference type="STRING" id="1544798.LH29_01720"/>
<dbReference type="AlphaFoldDB" id="A0A0D8JCM0"/>